<reference evidence="8 9" key="1">
    <citation type="submission" date="2014-06" db="EMBL/GenBank/DDBJ databases">
        <authorList>
            <consortium name="DOE Joint Genome Institute"/>
            <person name="Kuo A."/>
            <person name="Kohler A."/>
            <person name="Nagy L.G."/>
            <person name="Floudas D."/>
            <person name="Copeland A."/>
            <person name="Barry K.W."/>
            <person name="Cichocki N."/>
            <person name="Veneault-Fourrey C."/>
            <person name="LaButti K."/>
            <person name="Lindquist E.A."/>
            <person name="Lipzen A."/>
            <person name="Lundell T."/>
            <person name="Morin E."/>
            <person name="Murat C."/>
            <person name="Sun H."/>
            <person name="Tunlid A."/>
            <person name="Henrissat B."/>
            <person name="Grigoriev I.V."/>
            <person name="Hibbett D.S."/>
            <person name="Martin F."/>
            <person name="Nordberg H.P."/>
            <person name="Cantor M.N."/>
            <person name="Hua S.X."/>
        </authorList>
    </citation>
    <scope>NUCLEOTIDE SEQUENCE [LARGE SCALE GENOMIC DNA]</scope>
    <source>
        <strain evidence="8 9">ATCC 200175</strain>
    </source>
</reference>
<keyword evidence="4" id="KW-0863">Zinc-finger</keyword>
<dbReference type="PROSITE" id="PS51873">
    <property type="entry name" value="TRIAD"/>
    <property type="match status" value="1"/>
</dbReference>
<dbReference type="Proteomes" id="UP000053647">
    <property type="component" value="Unassembled WGS sequence"/>
</dbReference>
<name>A0A0C9TIU2_PAXIN</name>
<keyword evidence="2" id="KW-0479">Metal-binding</keyword>
<dbReference type="SUPFAM" id="SSF57850">
    <property type="entry name" value="RING/U-box"/>
    <property type="match status" value="2"/>
</dbReference>
<evidence type="ECO:0000259" key="7">
    <source>
        <dbReference type="PROSITE" id="PS51873"/>
    </source>
</evidence>
<dbReference type="OrthoDB" id="9977870at2759"/>
<keyword evidence="5" id="KW-0833">Ubl conjugation pathway</keyword>
<accession>A0A0C9TIU2</accession>
<dbReference type="InterPro" id="IPR031127">
    <property type="entry name" value="E3_UB_ligase_RBR"/>
</dbReference>
<dbReference type="Gene3D" id="3.30.40.10">
    <property type="entry name" value="Zinc/RING finger domain, C3HC4 (zinc finger)"/>
    <property type="match status" value="1"/>
</dbReference>
<evidence type="ECO:0000313" key="9">
    <source>
        <dbReference type="Proteomes" id="UP000053647"/>
    </source>
</evidence>
<evidence type="ECO:0000313" key="8">
    <source>
        <dbReference type="EMBL" id="KIJ07211.1"/>
    </source>
</evidence>
<evidence type="ECO:0000256" key="2">
    <source>
        <dbReference type="ARBA" id="ARBA00022723"/>
    </source>
</evidence>
<dbReference type="GO" id="GO:0008270">
    <property type="term" value="F:zinc ion binding"/>
    <property type="evidence" value="ECO:0007669"/>
    <property type="project" value="UniProtKB-KW"/>
</dbReference>
<protein>
    <recommendedName>
        <fullName evidence="7">RING-type domain-containing protein</fullName>
    </recommendedName>
</protein>
<organism evidence="8 9">
    <name type="scientific">Paxillus involutus ATCC 200175</name>
    <dbReference type="NCBI Taxonomy" id="664439"/>
    <lineage>
        <taxon>Eukaryota</taxon>
        <taxon>Fungi</taxon>
        <taxon>Dikarya</taxon>
        <taxon>Basidiomycota</taxon>
        <taxon>Agaricomycotina</taxon>
        <taxon>Agaricomycetes</taxon>
        <taxon>Agaricomycetidae</taxon>
        <taxon>Boletales</taxon>
        <taxon>Paxilineae</taxon>
        <taxon>Paxillaceae</taxon>
        <taxon>Paxillus</taxon>
    </lineage>
</organism>
<gene>
    <name evidence="8" type="ORF">PAXINDRAFT_90782</name>
</gene>
<feature type="domain" description="RING-type" evidence="7">
    <location>
        <begin position="6"/>
        <end position="177"/>
    </location>
</feature>
<evidence type="ECO:0000256" key="4">
    <source>
        <dbReference type="ARBA" id="ARBA00022771"/>
    </source>
</evidence>
<dbReference type="InterPro" id="IPR013083">
    <property type="entry name" value="Znf_RING/FYVE/PHD"/>
</dbReference>
<evidence type="ECO:0000256" key="3">
    <source>
        <dbReference type="ARBA" id="ARBA00022737"/>
    </source>
</evidence>
<reference evidence="9" key="2">
    <citation type="submission" date="2015-01" db="EMBL/GenBank/DDBJ databases">
        <title>Evolutionary Origins and Diversification of the Mycorrhizal Mutualists.</title>
        <authorList>
            <consortium name="DOE Joint Genome Institute"/>
            <consortium name="Mycorrhizal Genomics Consortium"/>
            <person name="Kohler A."/>
            <person name="Kuo A."/>
            <person name="Nagy L.G."/>
            <person name="Floudas D."/>
            <person name="Copeland A."/>
            <person name="Barry K.W."/>
            <person name="Cichocki N."/>
            <person name="Veneault-Fourrey C."/>
            <person name="LaButti K."/>
            <person name="Lindquist E.A."/>
            <person name="Lipzen A."/>
            <person name="Lundell T."/>
            <person name="Morin E."/>
            <person name="Murat C."/>
            <person name="Riley R."/>
            <person name="Ohm R."/>
            <person name="Sun H."/>
            <person name="Tunlid A."/>
            <person name="Henrissat B."/>
            <person name="Grigoriev I.V."/>
            <person name="Hibbett D.S."/>
            <person name="Martin F."/>
        </authorList>
    </citation>
    <scope>NUCLEOTIDE SEQUENCE [LARGE SCALE GENOMIC DNA]</scope>
    <source>
        <strain evidence="9">ATCC 200175</strain>
    </source>
</reference>
<dbReference type="PANTHER" id="PTHR11685">
    <property type="entry name" value="RBR FAMILY RING FINGER AND IBR DOMAIN-CONTAINING"/>
    <property type="match status" value="1"/>
</dbReference>
<dbReference type="GO" id="GO:0004842">
    <property type="term" value="F:ubiquitin-protein transferase activity"/>
    <property type="evidence" value="ECO:0007669"/>
    <property type="project" value="InterPro"/>
</dbReference>
<evidence type="ECO:0000256" key="6">
    <source>
        <dbReference type="ARBA" id="ARBA00022833"/>
    </source>
</evidence>
<dbReference type="Gene3D" id="1.20.120.1750">
    <property type="match status" value="1"/>
</dbReference>
<dbReference type="HOGENOM" id="CLU_022048_5_2_1"/>
<dbReference type="GO" id="GO:0016567">
    <property type="term" value="P:protein ubiquitination"/>
    <property type="evidence" value="ECO:0007669"/>
    <property type="project" value="InterPro"/>
</dbReference>
<sequence>MLTSPTGHVCVICQDSIHGPEIRAPCGHHYDIACLTGLFQAAIRDETLYPPRCCRQNIPVAQVQLHLSQALITEFQRKSEESGTLKRVYCSSPTCGRFLGPLLEGSSGCKVYTCPTPTCKRRTCGSCREQYSRVVSHVCPPVADTAQVLTLGRTAGWSRCPGCSQMIELNMGCFHMT</sequence>
<evidence type="ECO:0000256" key="1">
    <source>
        <dbReference type="ARBA" id="ARBA00022679"/>
    </source>
</evidence>
<keyword evidence="9" id="KW-1185">Reference proteome</keyword>
<evidence type="ECO:0000256" key="5">
    <source>
        <dbReference type="ARBA" id="ARBA00022786"/>
    </source>
</evidence>
<dbReference type="InterPro" id="IPR044066">
    <property type="entry name" value="TRIAD_supradom"/>
</dbReference>
<keyword evidence="1" id="KW-0808">Transferase</keyword>
<feature type="non-terminal residue" evidence="8">
    <location>
        <position position="177"/>
    </location>
</feature>
<dbReference type="AlphaFoldDB" id="A0A0C9TIU2"/>
<proteinExistence type="predicted"/>
<dbReference type="EMBL" id="KN819978">
    <property type="protein sequence ID" value="KIJ07211.1"/>
    <property type="molecule type" value="Genomic_DNA"/>
</dbReference>
<keyword evidence="3" id="KW-0677">Repeat</keyword>
<keyword evidence="6" id="KW-0862">Zinc</keyword>